<keyword evidence="1" id="KW-0472">Membrane</keyword>
<dbReference type="OrthoDB" id="964916at2"/>
<evidence type="ECO:0000313" key="3">
    <source>
        <dbReference type="Proteomes" id="UP000245468"/>
    </source>
</evidence>
<sequence>MKPLPFNIAYFYLFLSVVGGSLTFYFVWLGMQEQNGHFDVVQFVQSTWTSYYAKSLTFDFWTGTTAGTFFMLVEGYRLQMKKMWLFILLTFLIGYAFAFPLFLFFRHKSMNLTPAI</sequence>
<organism evidence="2 3">
    <name type="scientific">Aquirufa nivalisilvae</name>
    <dbReference type="NCBI Taxonomy" id="2516557"/>
    <lineage>
        <taxon>Bacteria</taxon>
        <taxon>Pseudomonadati</taxon>
        <taxon>Bacteroidota</taxon>
        <taxon>Cytophagia</taxon>
        <taxon>Cytophagales</taxon>
        <taxon>Flectobacillaceae</taxon>
        <taxon>Aquirufa</taxon>
    </lineage>
</organism>
<evidence type="ECO:0000256" key="1">
    <source>
        <dbReference type="SAM" id="Phobius"/>
    </source>
</evidence>
<dbReference type="Pfam" id="PF11196">
    <property type="entry name" value="DUF2834"/>
    <property type="match status" value="1"/>
</dbReference>
<feature type="transmembrane region" description="Helical" evidence="1">
    <location>
        <begin position="51"/>
        <end position="72"/>
    </location>
</feature>
<protein>
    <recommendedName>
        <fullName evidence="4">DUF2834 domain-containing protein</fullName>
    </recommendedName>
</protein>
<feature type="transmembrane region" description="Helical" evidence="1">
    <location>
        <begin position="9"/>
        <end position="31"/>
    </location>
</feature>
<feature type="transmembrane region" description="Helical" evidence="1">
    <location>
        <begin position="84"/>
        <end position="105"/>
    </location>
</feature>
<evidence type="ECO:0000313" key="2">
    <source>
        <dbReference type="EMBL" id="AWL08021.1"/>
    </source>
</evidence>
<dbReference type="KEGG" id="psez:HME7025_00138"/>
<dbReference type="InterPro" id="IPR021362">
    <property type="entry name" value="DUF2834"/>
</dbReference>
<proteinExistence type="predicted"/>
<gene>
    <name evidence="2" type="ORF">HME7025_00138</name>
</gene>
<keyword evidence="3" id="KW-1185">Reference proteome</keyword>
<reference evidence="3" key="1">
    <citation type="submission" date="2018-05" db="EMBL/GenBank/DDBJ databases">
        <title>Pseudarcicella sp. HME7025 Genome sequencing and assembly.</title>
        <authorList>
            <person name="Kim H."/>
            <person name="Kang H."/>
            <person name="Joh K."/>
        </authorList>
    </citation>
    <scope>NUCLEOTIDE SEQUENCE [LARGE SCALE GENOMIC DNA]</scope>
    <source>
        <strain evidence="3">HME7025</strain>
    </source>
</reference>
<dbReference type="Proteomes" id="UP000245468">
    <property type="component" value="Chromosome"/>
</dbReference>
<keyword evidence="1" id="KW-0812">Transmembrane</keyword>
<dbReference type="RefSeq" id="WP_109321800.1">
    <property type="nucleotide sequence ID" value="NZ_CP029346.1"/>
</dbReference>
<evidence type="ECO:0008006" key="4">
    <source>
        <dbReference type="Google" id="ProtNLM"/>
    </source>
</evidence>
<accession>A0A2S2DRJ7</accession>
<dbReference type="AlphaFoldDB" id="A0A2S2DRJ7"/>
<name>A0A2S2DRJ7_9BACT</name>
<dbReference type="EMBL" id="CP029346">
    <property type="protein sequence ID" value="AWL08021.1"/>
    <property type="molecule type" value="Genomic_DNA"/>
</dbReference>
<keyword evidence="1" id="KW-1133">Transmembrane helix</keyword>